<feature type="domain" description="RRM" evidence="5">
    <location>
        <begin position="493"/>
        <end position="569"/>
    </location>
</feature>
<dbReference type="PANTHER" id="PTHR48032:SF16">
    <property type="entry name" value="RNA-BINDING (RRM_RBD_RNP MOTIFS) FAMILY PROTEIN"/>
    <property type="match status" value="1"/>
</dbReference>
<dbReference type="Pfam" id="PF00076">
    <property type="entry name" value="RRM_1"/>
    <property type="match status" value="4"/>
</dbReference>
<feature type="region of interest" description="Disordered" evidence="4">
    <location>
        <begin position="568"/>
        <end position="587"/>
    </location>
</feature>
<dbReference type="PANTHER" id="PTHR48032">
    <property type="entry name" value="RNA-BINDING PROTEIN MUSASHI HOMOLOG RBP6"/>
    <property type="match status" value="1"/>
</dbReference>
<dbReference type="GO" id="GO:0003729">
    <property type="term" value="F:mRNA binding"/>
    <property type="evidence" value="ECO:0007669"/>
    <property type="project" value="TreeGrafter"/>
</dbReference>
<keyword evidence="7" id="KW-1185">Reference proteome</keyword>
<feature type="compositionally biased region" description="Gly residues" evidence="4">
    <location>
        <begin position="892"/>
        <end position="906"/>
    </location>
</feature>
<feature type="compositionally biased region" description="Gly residues" evidence="4">
    <location>
        <begin position="439"/>
        <end position="451"/>
    </location>
</feature>
<dbReference type="AlphaFoldDB" id="A0AAD5CLG7"/>
<gene>
    <name evidence="6" type="ORF">M8C21_030356</name>
</gene>
<dbReference type="FunFam" id="3.30.70.330:FF:000051">
    <property type="entry name" value="Heterogeneous nuclear ribonucleoprotein 1"/>
    <property type="match status" value="2"/>
</dbReference>
<feature type="non-terminal residue" evidence="6">
    <location>
        <position position="962"/>
    </location>
</feature>
<dbReference type="CDD" id="cd12325">
    <property type="entry name" value="RRM1_hnRNPA_hnRNPD_like"/>
    <property type="match status" value="1"/>
</dbReference>
<accession>A0AAD5CLG7</accession>
<proteinExistence type="predicted"/>
<dbReference type="InterPro" id="IPR000504">
    <property type="entry name" value="RRM_dom"/>
</dbReference>
<feature type="domain" description="RRM" evidence="5">
    <location>
        <begin position="6"/>
        <end position="82"/>
    </location>
</feature>
<evidence type="ECO:0000256" key="4">
    <source>
        <dbReference type="SAM" id="MobiDB-lite"/>
    </source>
</evidence>
<evidence type="ECO:0000256" key="1">
    <source>
        <dbReference type="ARBA" id="ARBA00022737"/>
    </source>
</evidence>
<feature type="compositionally biased region" description="Gly residues" evidence="4">
    <location>
        <begin position="924"/>
        <end position="940"/>
    </location>
</feature>
<comment type="caution">
    <text evidence="6">The sequence shown here is derived from an EMBL/GenBank/DDBJ whole genome shotgun (WGS) entry which is preliminary data.</text>
</comment>
<dbReference type="GO" id="GO:0006417">
    <property type="term" value="P:regulation of translation"/>
    <property type="evidence" value="ECO:0007669"/>
    <property type="project" value="TreeGrafter"/>
</dbReference>
<feature type="region of interest" description="Disordered" evidence="4">
    <location>
        <begin position="425"/>
        <end position="466"/>
    </location>
</feature>
<dbReference type="CDD" id="cd12330">
    <property type="entry name" value="RRM2_Hrp1p"/>
    <property type="match status" value="2"/>
</dbReference>
<evidence type="ECO:0000313" key="7">
    <source>
        <dbReference type="Proteomes" id="UP001206925"/>
    </source>
</evidence>
<dbReference type="InterPro" id="IPR012677">
    <property type="entry name" value="Nucleotide-bd_a/b_plait_sf"/>
</dbReference>
<evidence type="ECO:0000256" key="2">
    <source>
        <dbReference type="ARBA" id="ARBA00022884"/>
    </source>
</evidence>
<reference evidence="6" key="1">
    <citation type="submission" date="2022-06" db="EMBL/GenBank/DDBJ databases">
        <title>Uncovering the hologenomic basis of an extraordinary plant invasion.</title>
        <authorList>
            <person name="Bieker V.C."/>
            <person name="Martin M.D."/>
            <person name="Gilbert T."/>
            <person name="Hodgins K."/>
            <person name="Battlay P."/>
            <person name="Petersen B."/>
            <person name="Wilson J."/>
        </authorList>
    </citation>
    <scope>NUCLEOTIDE SEQUENCE</scope>
    <source>
        <strain evidence="6">AA19_3_7</strain>
        <tissue evidence="6">Leaf</tissue>
    </source>
</reference>
<name>A0AAD5CLG7_AMBAR</name>
<organism evidence="6 7">
    <name type="scientific">Ambrosia artemisiifolia</name>
    <name type="common">Common ragweed</name>
    <dbReference type="NCBI Taxonomy" id="4212"/>
    <lineage>
        <taxon>Eukaryota</taxon>
        <taxon>Viridiplantae</taxon>
        <taxon>Streptophyta</taxon>
        <taxon>Embryophyta</taxon>
        <taxon>Tracheophyta</taxon>
        <taxon>Spermatophyta</taxon>
        <taxon>Magnoliopsida</taxon>
        <taxon>eudicotyledons</taxon>
        <taxon>Gunneridae</taxon>
        <taxon>Pentapetalae</taxon>
        <taxon>asterids</taxon>
        <taxon>campanulids</taxon>
        <taxon>Asterales</taxon>
        <taxon>Asteraceae</taxon>
        <taxon>Asteroideae</taxon>
        <taxon>Heliantheae alliance</taxon>
        <taxon>Heliantheae</taxon>
        <taxon>Ambrosia</taxon>
    </lineage>
</organism>
<dbReference type="InterPro" id="IPR035979">
    <property type="entry name" value="RBD_domain_sf"/>
</dbReference>
<dbReference type="FunFam" id="3.30.70.330:FF:000102">
    <property type="entry name" value="Heterogeneous nuclear ribonucleoprotein 1"/>
    <property type="match status" value="2"/>
</dbReference>
<dbReference type="SMART" id="SM00360">
    <property type="entry name" value="RRM"/>
    <property type="match status" value="4"/>
</dbReference>
<protein>
    <recommendedName>
        <fullName evidence="5">RRM domain-containing protein</fullName>
    </recommendedName>
</protein>
<feature type="domain" description="RRM" evidence="5">
    <location>
        <begin position="593"/>
        <end position="670"/>
    </location>
</feature>
<dbReference type="Proteomes" id="UP001206925">
    <property type="component" value="Unassembled WGS sequence"/>
</dbReference>
<feature type="compositionally biased region" description="Polar residues" evidence="4">
    <location>
        <begin position="574"/>
        <end position="587"/>
    </location>
</feature>
<dbReference type="PROSITE" id="PS50102">
    <property type="entry name" value="RRM"/>
    <property type="match status" value="4"/>
</dbReference>
<dbReference type="EMBL" id="JAMZMK010007584">
    <property type="protein sequence ID" value="KAI7744106.1"/>
    <property type="molecule type" value="Genomic_DNA"/>
</dbReference>
<evidence type="ECO:0000259" key="5">
    <source>
        <dbReference type="PROSITE" id="PS50102"/>
    </source>
</evidence>
<feature type="domain" description="RRM" evidence="5">
    <location>
        <begin position="106"/>
        <end position="183"/>
    </location>
</feature>
<evidence type="ECO:0000313" key="6">
    <source>
        <dbReference type="EMBL" id="KAI7744106.1"/>
    </source>
</evidence>
<keyword evidence="2 3" id="KW-0694">RNA-binding</keyword>
<keyword evidence="1" id="KW-0677">Repeat</keyword>
<sequence length="962" mass="100837">MQSDLGKLFIGGIAWDTNEERLHEYFSSFGEVLEAVIMKDHTTGRARGFGFVVFADPAVAERVIKEKHHIDGRMVEAKKAVPREDQSIVSRNSGSIQSSPGLNRTRKIFVGGLASTVTESDFRRYFEQFGTITDVVVMYDHNTQRPRGFGFITYDSEDAVDTVLLKTFHELNGKMVEVKRAVPKELSPSPSRTMLGVYPYGMGRASGILNGYAQGPYSPGAVGGYGVRMAGRGGFGPFGSGYGMGLNFEPGMTSPSYNRSLSYGRGMSPSPYFVGNTNRFAGPVGFDGGNGGGNGGNASFFSSNPRNLWGNTGVNYGSNSTGSSAIGGGIFGNAGLSWGSNPITNQGSGNASSQSGNLGYGGENGYGIGVGAYGRNVTTSEVQTSSYAAANGGYEGPFSDFYVGGSGSGGGGGGGGVSNSLYGVDPSWRSGNSEQDGSGSFGGYGVGGGGSDVHTRSPPGYVDGYSVAKRQTNRGGSQLCFFIESEKMQSDLGKLFIGGISWDTNEERLQEYFSSFGEVLEAVIMKDHTTGRARGFGFVVFADPAVAERVIKEKHHIDGRMVEAKKAVPREEQSTISRNSGSLQSSPGLNRTRKIFVGGLASTVTENDFRRYFEQFGTITDVVVMYDHNTQRPRGFGFITYDSEDAVDKVLLKTFHELNGKMVEVKRAVPKELSPSPSRTMLGVYPYGMGRTSGILNSYTQGPYSPGAVGGYGVRMAGRGGFDPFGSAYGMGLNFEPGMTNPNYNRSLSYGRGMSPSPYFVGNTNRFAGPVGFDGGNGGGNGGNASFFSSNPRNLWGNSGFNYGSNTTRSSAIGGGIFGNAGVNWGSNPVTNQVGRNASTQSGNLGFGGDNGYGLGVGEYGRNVTTSQVRTSPYAAANGGYEEPFSDFYAGGSGGGGGGGGGGSSVYGGDPTWRSRNSEQEGSGSFGGYGIGGSSDGGGSDVHTKSPGYGDGYSVAKRQTNR</sequence>
<feature type="region of interest" description="Disordered" evidence="4">
    <location>
        <begin position="892"/>
        <end position="962"/>
    </location>
</feature>
<dbReference type="SUPFAM" id="SSF54928">
    <property type="entry name" value="RNA-binding domain, RBD"/>
    <property type="match status" value="4"/>
</dbReference>
<dbReference type="Gene3D" id="3.30.70.330">
    <property type="match status" value="4"/>
</dbReference>
<evidence type="ECO:0000256" key="3">
    <source>
        <dbReference type="PROSITE-ProRule" id="PRU00176"/>
    </source>
</evidence>